<keyword evidence="2" id="KW-1003">Cell membrane</keyword>
<protein>
    <submittedName>
        <fullName evidence="9">Threonine/serine exporter family protein</fullName>
    </submittedName>
</protein>
<evidence type="ECO:0000256" key="3">
    <source>
        <dbReference type="ARBA" id="ARBA00022692"/>
    </source>
</evidence>
<reference evidence="9" key="1">
    <citation type="submission" date="2020-04" db="EMBL/GenBank/DDBJ databases">
        <title>Deep metagenomics examines the oral microbiome during advanced dental caries in children, revealing novel taxa and co-occurrences with host molecules.</title>
        <authorList>
            <person name="Baker J.L."/>
            <person name="Morton J.T."/>
            <person name="Dinis M."/>
            <person name="Alvarez R."/>
            <person name="Tran N.C."/>
            <person name="Knight R."/>
            <person name="Edlund A."/>
        </authorList>
    </citation>
    <scope>NUCLEOTIDE SEQUENCE</scope>
    <source>
        <strain evidence="9">JCVI_23_bin.16</strain>
    </source>
</reference>
<accession>A0A929MQW2</accession>
<comment type="caution">
    <text evidence="9">The sequence shown here is derived from an EMBL/GenBank/DDBJ whole genome shotgun (WGS) entry which is preliminary data.</text>
</comment>
<gene>
    <name evidence="9" type="ORF">HXK00_08335</name>
</gene>
<dbReference type="GO" id="GO:0005886">
    <property type="term" value="C:plasma membrane"/>
    <property type="evidence" value="ECO:0007669"/>
    <property type="project" value="UniProtKB-SubCell"/>
</dbReference>
<evidence type="ECO:0000256" key="6">
    <source>
        <dbReference type="ARBA" id="ARBA00034125"/>
    </source>
</evidence>
<evidence type="ECO:0000259" key="8">
    <source>
        <dbReference type="Pfam" id="PF06738"/>
    </source>
</evidence>
<dbReference type="GO" id="GO:0022857">
    <property type="term" value="F:transmembrane transporter activity"/>
    <property type="evidence" value="ECO:0007669"/>
    <property type="project" value="InterPro"/>
</dbReference>
<comment type="subcellular location">
    <subcellularLocation>
        <location evidence="1">Cell membrane</location>
        <topology evidence="1">Multi-pass membrane protein</topology>
    </subcellularLocation>
</comment>
<keyword evidence="5 7" id="KW-0472">Membrane</keyword>
<evidence type="ECO:0000256" key="4">
    <source>
        <dbReference type="ARBA" id="ARBA00022989"/>
    </source>
</evidence>
<feature type="transmembrane region" description="Helical" evidence="7">
    <location>
        <begin position="226"/>
        <end position="249"/>
    </location>
</feature>
<keyword evidence="3 7" id="KW-0812">Transmembrane</keyword>
<dbReference type="PANTHER" id="PTHR34390">
    <property type="entry name" value="UPF0442 PROTEIN YJJB-RELATED"/>
    <property type="match status" value="1"/>
</dbReference>
<dbReference type="PANTHER" id="PTHR34390:SF2">
    <property type="entry name" value="SUCCINATE TRANSPORTER SUBUNIT YJJP-RELATED"/>
    <property type="match status" value="1"/>
</dbReference>
<keyword evidence="4 7" id="KW-1133">Transmembrane helix</keyword>
<comment type="similarity">
    <text evidence="6">Belongs to the ThrE exporter (TC 2.A.79) family.</text>
</comment>
<sequence>MKQEYKKIAEVAVLAGRIMLESQAESYRIEDTVERILKTSQCQTTEVFANTTGLFVTLDDPSIEPITIVRRIKHRGTHLRKIHHVNNISRQLTKGEISLEEARIRLEKVDVSEYTLFHFDLAVFFLVVSFAVLLGGSIWDIAVSGLAALLVIFGYWLQGKLAMNALMTGTVSTFFLGAVMPFVLLGVPQPHNLDIIIISALMPLFPGTAFTNGIRDTLKGDYVSGLAKIAEALVIAVSLGLGVALGLFVSNGVLSL</sequence>
<evidence type="ECO:0000256" key="2">
    <source>
        <dbReference type="ARBA" id="ARBA00022475"/>
    </source>
</evidence>
<evidence type="ECO:0000256" key="5">
    <source>
        <dbReference type="ARBA" id="ARBA00023136"/>
    </source>
</evidence>
<dbReference type="EMBL" id="JABZFV010000312">
    <property type="protein sequence ID" value="MBF0935627.1"/>
    <property type="molecule type" value="Genomic_DNA"/>
</dbReference>
<dbReference type="RefSeq" id="WP_303766115.1">
    <property type="nucleotide sequence ID" value="NZ_CAJPUI010000012.1"/>
</dbReference>
<evidence type="ECO:0000256" key="7">
    <source>
        <dbReference type="SAM" id="Phobius"/>
    </source>
</evidence>
<dbReference type="Proteomes" id="UP000757900">
    <property type="component" value="Unassembled WGS sequence"/>
</dbReference>
<feature type="transmembrane region" description="Helical" evidence="7">
    <location>
        <begin position="193"/>
        <end position="214"/>
    </location>
</feature>
<evidence type="ECO:0000313" key="9">
    <source>
        <dbReference type="EMBL" id="MBF0935627.1"/>
    </source>
</evidence>
<dbReference type="InterPro" id="IPR050539">
    <property type="entry name" value="ThrE_Dicarb/AminoAcid_Exp"/>
</dbReference>
<feature type="domain" description="Threonine/serine exporter-like N-terminal" evidence="8">
    <location>
        <begin position="11"/>
        <end position="248"/>
    </location>
</feature>
<evidence type="ECO:0000313" key="10">
    <source>
        <dbReference type="Proteomes" id="UP000757900"/>
    </source>
</evidence>
<feature type="transmembrane region" description="Helical" evidence="7">
    <location>
        <begin position="114"/>
        <end position="132"/>
    </location>
</feature>
<dbReference type="AlphaFoldDB" id="A0A929MQW2"/>
<feature type="transmembrane region" description="Helical" evidence="7">
    <location>
        <begin position="164"/>
        <end position="187"/>
    </location>
</feature>
<dbReference type="InterPro" id="IPR010619">
    <property type="entry name" value="ThrE-like_N"/>
</dbReference>
<dbReference type="Pfam" id="PF06738">
    <property type="entry name" value="ThrE"/>
    <property type="match status" value="1"/>
</dbReference>
<proteinExistence type="inferred from homology"/>
<organism evidence="9 10">
    <name type="scientific">Abiotrophia defectiva</name>
    <name type="common">Streptococcus defectivus</name>
    <dbReference type="NCBI Taxonomy" id="46125"/>
    <lineage>
        <taxon>Bacteria</taxon>
        <taxon>Bacillati</taxon>
        <taxon>Bacillota</taxon>
        <taxon>Bacilli</taxon>
        <taxon>Lactobacillales</taxon>
        <taxon>Aerococcaceae</taxon>
        <taxon>Abiotrophia</taxon>
    </lineage>
</organism>
<evidence type="ECO:0000256" key="1">
    <source>
        <dbReference type="ARBA" id="ARBA00004651"/>
    </source>
</evidence>
<name>A0A929MQW2_ABIDE</name>
<dbReference type="GO" id="GO:0015744">
    <property type="term" value="P:succinate transport"/>
    <property type="evidence" value="ECO:0007669"/>
    <property type="project" value="TreeGrafter"/>
</dbReference>